<evidence type="ECO:0000313" key="2">
    <source>
        <dbReference type="Proteomes" id="UP000324222"/>
    </source>
</evidence>
<sequence length="65" mass="7396">MKLQQNTFVRFTGQINLTLNHSTLRLPLLTYHADITPNGHDRITYKGDVTKITKGNITRNVSSLE</sequence>
<protein>
    <submittedName>
        <fullName evidence="1">Uncharacterized protein</fullName>
    </submittedName>
</protein>
<dbReference type="EMBL" id="VSRR010050213">
    <property type="protein sequence ID" value="MPC79090.1"/>
    <property type="molecule type" value="Genomic_DNA"/>
</dbReference>
<name>A0A5B7I3G3_PORTR</name>
<dbReference type="AlphaFoldDB" id="A0A5B7I3G3"/>
<proteinExistence type="predicted"/>
<keyword evidence="2" id="KW-1185">Reference proteome</keyword>
<comment type="caution">
    <text evidence="1">The sequence shown here is derived from an EMBL/GenBank/DDBJ whole genome shotgun (WGS) entry which is preliminary data.</text>
</comment>
<reference evidence="1 2" key="1">
    <citation type="submission" date="2019-05" db="EMBL/GenBank/DDBJ databases">
        <title>Another draft genome of Portunus trituberculatus and its Hox gene families provides insights of decapod evolution.</title>
        <authorList>
            <person name="Jeong J.-H."/>
            <person name="Song I."/>
            <person name="Kim S."/>
            <person name="Choi T."/>
            <person name="Kim D."/>
            <person name="Ryu S."/>
            <person name="Kim W."/>
        </authorList>
    </citation>
    <scope>NUCLEOTIDE SEQUENCE [LARGE SCALE GENOMIC DNA]</scope>
    <source>
        <tissue evidence="1">Muscle</tissue>
    </source>
</reference>
<evidence type="ECO:0000313" key="1">
    <source>
        <dbReference type="EMBL" id="MPC79090.1"/>
    </source>
</evidence>
<dbReference type="Proteomes" id="UP000324222">
    <property type="component" value="Unassembled WGS sequence"/>
</dbReference>
<gene>
    <name evidence="1" type="ORF">E2C01_073602</name>
</gene>
<accession>A0A5B7I3G3</accession>
<organism evidence="1 2">
    <name type="scientific">Portunus trituberculatus</name>
    <name type="common">Swimming crab</name>
    <name type="synonym">Neptunus trituberculatus</name>
    <dbReference type="NCBI Taxonomy" id="210409"/>
    <lineage>
        <taxon>Eukaryota</taxon>
        <taxon>Metazoa</taxon>
        <taxon>Ecdysozoa</taxon>
        <taxon>Arthropoda</taxon>
        <taxon>Crustacea</taxon>
        <taxon>Multicrustacea</taxon>
        <taxon>Malacostraca</taxon>
        <taxon>Eumalacostraca</taxon>
        <taxon>Eucarida</taxon>
        <taxon>Decapoda</taxon>
        <taxon>Pleocyemata</taxon>
        <taxon>Brachyura</taxon>
        <taxon>Eubrachyura</taxon>
        <taxon>Portunoidea</taxon>
        <taxon>Portunidae</taxon>
        <taxon>Portuninae</taxon>
        <taxon>Portunus</taxon>
    </lineage>
</organism>